<protein>
    <recommendedName>
        <fullName evidence="1">Stage 0 sporulation protein A homolog</fullName>
    </recommendedName>
</protein>
<dbReference type="KEGG" id="drm:Dred_2808"/>
<proteinExistence type="predicted"/>
<dbReference type="Pfam" id="PF03861">
    <property type="entry name" value="ANTAR"/>
    <property type="match status" value="1"/>
</dbReference>
<comment type="caution">
    <text evidence="3">Lacks conserved residue(s) required for the propagation of feature annotation.</text>
</comment>
<dbReference type="PIRSF" id="PIRSF036382">
    <property type="entry name" value="RR_antiterm"/>
    <property type="match status" value="1"/>
</dbReference>
<dbReference type="PANTHER" id="PTHR43367:SF1">
    <property type="entry name" value="TWO-COMPONENT RESPONSE REGULATOR-LIKE APRR6-RELATED"/>
    <property type="match status" value="1"/>
</dbReference>
<dbReference type="Pfam" id="PF00072">
    <property type="entry name" value="Response_reg"/>
    <property type="match status" value="1"/>
</dbReference>
<dbReference type="SUPFAM" id="SSF52172">
    <property type="entry name" value="CheY-like"/>
    <property type="match status" value="1"/>
</dbReference>
<evidence type="ECO:0000256" key="2">
    <source>
        <dbReference type="ARBA" id="ARBA00024867"/>
    </source>
</evidence>
<evidence type="ECO:0000256" key="3">
    <source>
        <dbReference type="PROSITE-ProRule" id="PRU00169"/>
    </source>
</evidence>
<dbReference type="STRING" id="349161.Dred_2808"/>
<comment type="function">
    <text evidence="2">May play the central regulatory role in sporulation. It may be an element of the effector pathway responsible for the activation of sporulation genes in response to nutritional stress. Spo0A may act in concert with spo0H (a sigma factor) to control the expression of some genes that are critical to the sporulation process.</text>
</comment>
<dbReference type="InterPro" id="IPR036388">
    <property type="entry name" value="WH-like_DNA-bd_sf"/>
</dbReference>
<dbReference type="PANTHER" id="PTHR43367">
    <property type="match status" value="1"/>
</dbReference>
<dbReference type="AlphaFoldDB" id="A4J8A9"/>
<dbReference type="InterPro" id="IPR005561">
    <property type="entry name" value="ANTAR"/>
</dbReference>
<dbReference type="GO" id="GO:0000160">
    <property type="term" value="P:phosphorelay signal transduction system"/>
    <property type="evidence" value="ECO:0007669"/>
    <property type="project" value="InterPro"/>
</dbReference>
<dbReference type="Proteomes" id="UP000001556">
    <property type="component" value="Chromosome"/>
</dbReference>
<feature type="domain" description="Response regulatory" evidence="4">
    <location>
        <begin position="31"/>
        <end position="145"/>
    </location>
</feature>
<dbReference type="PROSITE" id="PS50921">
    <property type="entry name" value="ANTAR"/>
    <property type="match status" value="1"/>
</dbReference>
<evidence type="ECO:0000313" key="7">
    <source>
        <dbReference type="Proteomes" id="UP000001556"/>
    </source>
</evidence>
<dbReference type="InterPro" id="IPR011006">
    <property type="entry name" value="CheY-like_superfamily"/>
</dbReference>
<name>A4J8A9_DESRM</name>
<dbReference type="Gene3D" id="3.40.50.2300">
    <property type="match status" value="1"/>
</dbReference>
<dbReference type="GO" id="GO:0003723">
    <property type="term" value="F:RNA binding"/>
    <property type="evidence" value="ECO:0007669"/>
    <property type="project" value="InterPro"/>
</dbReference>
<reference evidence="6 7" key="1">
    <citation type="submission" date="2007-03" db="EMBL/GenBank/DDBJ databases">
        <title>Complete sequence of Desulfotomaculum reducens MI-1.</title>
        <authorList>
            <consortium name="US DOE Joint Genome Institute"/>
            <person name="Copeland A."/>
            <person name="Lucas S."/>
            <person name="Lapidus A."/>
            <person name="Barry K."/>
            <person name="Detter J.C."/>
            <person name="Glavina del Rio T."/>
            <person name="Hammon N."/>
            <person name="Israni S."/>
            <person name="Dalin E."/>
            <person name="Tice H."/>
            <person name="Pitluck S."/>
            <person name="Sims D."/>
            <person name="Brettin T."/>
            <person name="Bruce D."/>
            <person name="Han C."/>
            <person name="Tapia R."/>
            <person name="Schmutz J."/>
            <person name="Larimer F."/>
            <person name="Land M."/>
            <person name="Hauser L."/>
            <person name="Kyrpides N."/>
            <person name="Kim E."/>
            <person name="Tebo B.M."/>
            <person name="Richardson P."/>
        </authorList>
    </citation>
    <scope>NUCLEOTIDE SEQUENCE [LARGE SCALE GENOMIC DNA]</scope>
    <source>
        <strain evidence="6 7">MI-1</strain>
    </source>
</reference>
<dbReference type="InterPro" id="IPR008327">
    <property type="entry name" value="Sig_transdc_resp-reg_antiterm"/>
</dbReference>
<evidence type="ECO:0000256" key="1">
    <source>
        <dbReference type="ARBA" id="ARBA00018672"/>
    </source>
</evidence>
<dbReference type="SMART" id="SM01012">
    <property type="entry name" value="ANTAR"/>
    <property type="match status" value="1"/>
</dbReference>
<evidence type="ECO:0000259" key="5">
    <source>
        <dbReference type="PROSITE" id="PS50921"/>
    </source>
</evidence>
<dbReference type="RefSeq" id="WP_011879107.1">
    <property type="nucleotide sequence ID" value="NC_009253.1"/>
</dbReference>
<keyword evidence="7" id="KW-1185">Reference proteome</keyword>
<accession>A4J8A9</accession>
<dbReference type="EMBL" id="CP000612">
    <property type="protein sequence ID" value="ABO51312.1"/>
    <property type="molecule type" value="Genomic_DNA"/>
</dbReference>
<dbReference type="HOGENOM" id="CLU_000445_65_0_9"/>
<dbReference type="InterPro" id="IPR001789">
    <property type="entry name" value="Sig_transdc_resp-reg_receiver"/>
</dbReference>
<dbReference type="PROSITE" id="PS50110">
    <property type="entry name" value="RESPONSE_REGULATORY"/>
    <property type="match status" value="1"/>
</dbReference>
<feature type="domain" description="ANTAR" evidence="5">
    <location>
        <begin position="151"/>
        <end position="212"/>
    </location>
</feature>
<dbReference type="OrthoDB" id="9808843at2"/>
<evidence type="ECO:0000259" key="4">
    <source>
        <dbReference type="PROSITE" id="PS50110"/>
    </source>
</evidence>
<dbReference type="Gene3D" id="1.10.10.10">
    <property type="entry name" value="Winged helix-like DNA-binding domain superfamily/Winged helix DNA-binding domain"/>
    <property type="match status" value="1"/>
</dbReference>
<dbReference type="SMART" id="SM00448">
    <property type="entry name" value="REC"/>
    <property type="match status" value="1"/>
</dbReference>
<organism evidence="6 7">
    <name type="scientific">Desulforamulus reducens (strain ATCC BAA-1160 / DSM 100696 / MI-1)</name>
    <name type="common">Desulfotomaculum reducens</name>
    <dbReference type="NCBI Taxonomy" id="349161"/>
    <lineage>
        <taxon>Bacteria</taxon>
        <taxon>Bacillati</taxon>
        <taxon>Bacillota</taxon>
        <taxon>Clostridia</taxon>
        <taxon>Eubacteriales</taxon>
        <taxon>Peptococcaceae</taxon>
        <taxon>Desulforamulus</taxon>
    </lineage>
</organism>
<gene>
    <name evidence="6" type="ordered locus">Dred_2808</name>
</gene>
<dbReference type="eggNOG" id="COG3707">
    <property type="taxonomic scope" value="Bacteria"/>
</dbReference>
<sequence>MMYPIMATMPRQEIILSGFFAFGGIPVGNVRIIVVDVDPIWTKQLKTMLNKMGYLVVGEASDGPSALKLARTRQPDLVITHDNLPGFSGLEVARIMYEDKIGPVIITTDFLQPNLVEKAREIRVFHVIQKPLDDRDLLPAVELALGNYQEIIKLEKKIKDLRETLESRKLVEKAKGILMKAMGLTEEEAFKKIQRQSMNKRISMRAVAEAIILAHTINLE</sequence>
<evidence type="ECO:0000313" key="6">
    <source>
        <dbReference type="EMBL" id="ABO51312.1"/>
    </source>
</evidence>